<dbReference type="InterPro" id="IPR036943">
    <property type="entry name" value="FN_type2_sf"/>
</dbReference>
<keyword evidence="3" id="KW-0677">Repeat</keyword>
<reference evidence="9 10" key="1">
    <citation type="submission" date="2018-04" db="EMBL/GenBank/DDBJ databases">
        <authorList>
            <person name="Zhang X."/>
            <person name="Yuan J."/>
            <person name="Li F."/>
            <person name="Xiang J."/>
        </authorList>
    </citation>
    <scope>NUCLEOTIDE SEQUENCE [LARGE SCALE GENOMIC DNA]</scope>
    <source>
        <tissue evidence="9">Muscle</tissue>
    </source>
</reference>
<dbReference type="EMBL" id="QCYY01002349">
    <property type="protein sequence ID" value="ROT71044.1"/>
    <property type="molecule type" value="Genomic_DNA"/>
</dbReference>
<feature type="domain" description="EGF-like" evidence="7">
    <location>
        <begin position="450"/>
        <end position="481"/>
    </location>
</feature>
<accession>A0A423T3K5</accession>
<feature type="disulfide bond" evidence="5">
    <location>
        <begin position="1012"/>
        <end position="1022"/>
    </location>
</feature>
<dbReference type="PANTHER" id="PTHR14949">
    <property type="entry name" value="EGF-LIKE-DOMAIN, MULTIPLE 7, 8"/>
    <property type="match status" value="1"/>
</dbReference>
<feature type="domain" description="EGF-like" evidence="7">
    <location>
        <begin position="247"/>
        <end position="278"/>
    </location>
</feature>
<evidence type="ECO:0000256" key="3">
    <source>
        <dbReference type="ARBA" id="ARBA00022737"/>
    </source>
</evidence>
<feature type="domain" description="Fibronectin type-II" evidence="8">
    <location>
        <begin position="1051"/>
        <end position="1099"/>
    </location>
</feature>
<keyword evidence="2" id="KW-0732">Signal</keyword>
<feature type="domain" description="EGF-like" evidence="7">
    <location>
        <begin position="338"/>
        <end position="369"/>
    </location>
</feature>
<dbReference type="PROSITE" id="PS01186">
    <property type="entry name" value="EGF_2"/>
    <property type="match status" value="7"/>
</dbReference>
<dbReference type="SMART" id="SM00181">
    <property type="entry name" value="EGF"/>
    <property type="match status" value="10"/>
</dbReference>
<evidence type="ECO:0000259" key="8">
    <source>
        <dbReference type="PROSITE" id="PS51092"/>
    </source>
</evidence>
<evidence type="ECO:0000256" key="6">
    <source>
        <dbReference type="PROSITE-ProRule" id="PRU00479"/>
    </source>
</evidence>
<feature type="domain" description="EGF-like" evidence="7">
    <location>
        <begin position="1009"/>
        <end position="1040"/>
    </location>
</feature>
<evidence type="ECO:0000256" key="1">
    <source>
        <dbReference type="ARBA" id="ARBA00022536"/>
    </source>
</evidence>
<feature type="disulfide bond" evidence="5">
    <location>
        <begin position="933"/>
        <end position="942"/>
    </location>
</feature>
<dbReference type="InterPro" id="IPR000562">
    <property type="entry name" value="FN_type2_dom"/>
</dbReference>
<dbReference type="GO" id="GO:0005576">
    <property type="term" value="C:extracellular region"/>
    <property type="evidence" value="ECO:0007669"/>
    <property type="project" value="TreeGrafter"/>
</dbReference>
<evidence type="ECO:0000259" key="7">
    <source>
        <dbReference type="PROSITE" id="PS50026"/>
    </source>
</evidence>
<organism evidence="9 10">
    <name type="scientific">Penaeus vannamei</name>
    <name type="common">Whiteleg shrimp</name>
    <name type="synonym">Litopenaeus vannamei</name>
    <dbReference type="NCBI Taxonomy" id="6689"/>
    <lineage>
        <taxon>Eukaryota</taxon>
        <taxon>Metazoa</taxon>
        <taxon>Ecdysozoa</taxon>
        <taxon>Arthropoda</taxon>
        <taxon>Crustacea</taxon>
        <taxon>Multicrustacea</taxon>
        <taxon>Malacostraca</taxon>
        <taxon>Eumalacostraca</taxon>
        <taxon>Eucarida</taxon>
        <taxon>Decapoda</taxon>
        <taxon>Dendrobranchiata</taxon>
        <taxon>Penaeoidea</taxon>
        <taxon>Penaeidae</taxon>
        <taxon>Penaeus</taxon>
    </lineage>
</organism>
<feature type="domain" description="EGF-like" evidence="7">
    <location>
        <begin position="903"/>
        <end position="943"/>
    </location>
</feature>
<dbReference type="InterPro" id="IPR013806">
    <property type="entry name" value="Kringle-like"/>
</dbReference>
<dbReference type="Pfam" id="PF07974">
    <property type="entry name" value="EGF_2"/>
    <property type="match status" value="1"/>
</dbReference>
<evidence type="ECO:0000313" key="10">
    <source>
        <dbReference type="Proteomes" id="UP000283509"/>
    </source>
</evidence>
<dbReference type="InterPro" id="IPR050969">
    <property type="entry name" value="Dev_Signal_Modulators"/>
</dbReference>
<feature type="disulfide bond" evidence="6">
    <location>
        <begin position="1070"/>
        <end position="1097"/>
    </location>
</feature>
<dbReference type="Pfam" id="PF00040">
    <property type="entry name" value="fn2"/>
    <property type="match status" value="3"/>
</dbReference>
<feature type="domain" description="EGF-like" evidence="7">
    <location>
        <begin position="642"/>
        <end position="675"/>
    </location>
</feature>
<dbReference type="Proteomes" id="UP000283509">
    <property type="component" value="Unassembled WGS sequence"/>
</dbReference>
<feature type="domain" description="EGF-like" evidence="7">
    <location>
        <begin position="545"/>
        <end position="576"/>
    </location>
</feature>
<dbReference type="SMART" id="SM00032">
    <property type="entry name" value="CCP"/>
    <property type="match status" value="3"/>
</dbReference>
<dbReference type="Gene3D" id="2.10.25.10">
    <property type="entry name" value="Laminin"/>
    <property type="match status" value="9"/>
</dbReference>
<name>A0A423T3K5_PENVA</name>
<evidence type="ECO:0000256" key="4">
    <source>
        <dbReference type="ARBA" id="ARBA00023157"/>
    </source>
</evidence>
<evidence type="ECO:0000256" key="5">
    <source>
        <dbReference type="PROSITE-ProRule" id="PRU00076"/>
    </source>
</evidence>
<dbReference type="InterPro" id="IPR013032">
    <property type="entry name" value="EGF-like_CS"/>
</dbReference>
<feature type="disulfide bond" evidence="5">
    <location>
        <begin position="268"/>
        <end position="277"/>
    </location>
</feature>
<dbReference type="PROSITE" id="PS00022">
    <property type="entry name" value="EGF_1"/>
    <property type="match status" value="9"/>
</dbReference>
<comment type="caution">
    <text evidence="9">The sequence shown here is derived from an EMBL/GenBank/DDBJ whole genome shotgun (WGS) entry which is preliminary data.</text>
</comment>
<protein>
    <submittedName>
        <fullName evidence="9">Putative fibrillin-1</fullName>
    </submittedName>
</protein>
<keyword evidence="4 6" id="KW-1015">Disulfide bond</keyword>
<feature type="disulfide bond" evidence="5">
    <location>
        <begin position="471"/>
        <end position="480"/>
    </location>
</feature>
<dbReference type="GO" id="GO:0005102">
    <property type="term" value="F:signaling receptor binding"/>
    <property type="evidence" value="ECO:0007669"/>
    <property type="project" value="TreeGrafter"/>
</dbReference>
<dbReference type="OrthoDB" id="409374at2759"/>
<reference evidence="9 10" key="2">
    <citation type="submission" date="2019-01" db="EMBL/GenBank/DDBJ databases">
        <title>The decoding of complex shrimp genome reveals the adaptation for benthos swimmer, frequently molting mechanism and breeding impact on genome.</title>
        <authorList>
            <person name="Sun Y."/>
            <person name="Gao Y."/>
            <person name="Yu Y."/>
        </authorList>
    </citation>
    <scope>NUCLEOTIDE SEQUENCE [LARGE SCALE GENOMIC DNA]</scope>
    <source>
        <tissue evidence="9">Muscle</tissue>
    </source>
</reference>
<dbReference type="Gene3D" id="2.10.10.10">
    <property type="entry name" value="Fibronectin, type II, collagen-binding"/>
    <property type="match status" value="4"/>
</dbReference>
<dbReference type="InterPro" id="IPR013111">
    <property type="entry name" value="EGF_extracell"/>
</dbReference>
<dbReference type="SUPFAM" id="SSF57440">
    <property type="entry name" value="Kringle-like"/>
    <property type="match status" value="4"/>
</dbReference>
<feature type="disulfide bond" evidence="5">
    <location>
        <begin position="250"/>
        <end position="260"/>
    </location>
</feature>
<dbReference type="CDD" id="cd00054">
    <property type="entry name" value="EGF_CA"/>
    <property type="match status" value="1"/>
</dbReference>
<feature type="disulfide bond" evidence="5">
    <location>
        <begin position="665"/>
        <end position="674"/>
    </location>
</feature>
<feature type="disulfide bond" evidence="5">
    <location>
        <begin position="341"/>
        <end position="351"/>
    </location>
</feature>
<feature type="disulfide bond" evidence="5">
    <location>
        <begin position="453"/>
        <end position="463"/>
    </location>
</feature>
<sequence length="1305" mass="143335">MTNAYFHHVLSKDSSTEDKILARCVVGYEFKDKTNEQELTCRGGRWGVSEEKGSECYPTCKDPCDPPLVCVGRDTCGCSQQFGGSSCDSVMGGICEGALPDVSNGKIQRTNDVIKVICDAGYKMRNNKTKNLITCEHGFWRVSGLPHSRSVVECQAQCEPQCLPEQECTAPGICKCRLGFKGINCQEIDPVGGYCPEALPFVDNAIVSLNRTVECLRGFTFTAGETTSQLFCARGQWILPWERKGCLPRCAIECQNGGTCVAPNMCECPDGYEGHHCQIAICRARLEVQNAILCNKDAGLTVTCTSGYRLTTGAMSVEMSCKNESLASADHGEIPECVPVCWHECENEGKCVAPNVCKCQEGYWGKHCEKRKCIHPTEISIAIFTNRLSQATIACPRGYKLPTGETSFGGITCRQRDGVWVIPRKYQLAPHIAPHPSSAKAPRYHSVGCVFSCDPGCENNGTCVGENVCVCPEGFRGKTCEVGKCDAALPHVKNAVFYQESLNEGRAECLPGYKFPNNKRTAAFQCQGGVQWSFSDLAMTPTSCDPICQEECRNGGSCVAPEQCLCLRGFSGRSCEVNERGECPDLPRIPYASVTRDHEKGSAMCYRGYIVDLDMDSTSFDITCTNKEWKKNQHYPLCHPCLPSCHRGKGCQNGGTCVGASACECRPGFTGKECENLLQEACEERPVWPNARLRESTEPQGILTAQCHEGYTLSSGVKEVPLVCHQGTWKSVAPTHPKDLTEGCQFECNVDCYNGGSCDGPNTCVCPELFQGDTCRELVLGTCSAFVEIEGVEVSWNDTTVTFWCNDDLELTKNTNEVTVWCEEGTWALPFGWTWKLACSSSGHSPCPPPAPPSFAVIEEDASGTYVVCSKGFLINNDTSIVDLKCQGGEWQADIGARTVPVRSVVCAPASCDGNCTGSCLHGGFLHKGKCSCPAGYSGDLCEMKDCERRSLDARGPVRTRFNKNLEGVAYCLPGNRYPSGKTSVGFVCLDGVWRFLEDYIGHSFVECLPECQDPCRNTGTCVAPDTCRCHHGFSGSACGTCKDDNPVITTTGHLCVFPFEFQGRLRYECVRDSEDDLPWCATKTTSEHKISSTGICLLDFGYKKVTVTESGQVCVFPFRHEGRLHYTCAKQNLRTFCATSTDARKNILTQDFCLSVKNEHSPADSLFAPFDKDGFRKIIKTLDGSNCKLPFIHGSKTYHTCVYEEGKHPYCASEVDGEGKLLKSKDCTPHLSATITLQGKACIFPFKYQDKLYYGCTAEDSFNLWCATSVAPDRKALDFGDCTENWAYEYELPKPWDFDEKKCE</sequence>
<dbReference type="InterPro" id="IPR000742">
    <property type="entry name" value="EGF"/>
</dbReference>
<keyword evidence="1 5" id="KW-0245">EGF-like domain</keyword>
<evidence type="ECO:0000313" key="9">
    <source>
        <dbReference type="EMBL" id="ROT71044.1"/>
    </source>
</evidence>
<feature type="domain" description="Fibronectin type-II" evidence="8">
    <location>
        <begin position="1238"/>
        <end position="1285"/>
    </location>
</feature>
<dbReference type="PANTHER" id="PTHR14949:SF56">
    <property type="entry name" value="EGF-LIKE-DOMAIN, MULTIPLE 7"/>
    <property type="match status" value="1"/>
</dbReference>
<comment type="caution">
    <text evidence="6">Lacks conserved residue(s) required for the propagation of feature annotation.</text>
</comment>
<proteinExistence type="predicted"/>
<feature type="disulfide bond" evidence="5">
    <location>
        <begin position="1030"/>
        <end position="1039"/>
    </location>
</feature>
<dbReference type="SMART" id="SM00059">
    <property type="entry name" value="FN2"/>
    <property type="match status" value="3"/>
</dbReference>
<feature type="disulfide bond" evidence="5">
    <location>
        <begin position="359"/>
        <end position="368"/>
    </location>
</feature>
<dbReference type="InterPro" id="IPR000436">
    <property type="entry name" value="Sushi_SCR_CCP_dom"/>
</dbReference>
<evidence type="ECO:0000256" key="2">
    <source>
        <dbReference type="ARBA" id="ARBA00022729"/>
    </source>
</evidence>
<dbReference type="GO" id="GO:0009986">
    <property type="term" value="C:cell surface"/>
    <property type="evidence" value="ECO:0007669"/>
    <property type="project" value="TreeGrafter"/>
</dbReference>
<dbReference type="PROSITE" id="PS51092">
    <property type="entry name" value="FN2_2"/>
    <property type="match status" value="2"/>
</dbReference>
<dbReference type="SUPFAM" id="SSF57196">
    <property type="entry name" value="EGF/Laminin"/>
    <property type="match status" value="3"/>
</dbReference>
<keyword evidence="10" id="KW-1185">Reference proteome</keyword>
<dbReference type="PROSITE" id="PS50026">
    <property type="entry name" value="EGF_3"/>
    <property type="match status" value="7"/>
</dbReference>
<feature type="disulfide bond" evidence="5">
    <location>
        <begin position="566"/>
        <end position="575"/>
    </location>
</feature>
<gene>
    <name evidence="9" type="ORF">C7M84_010656</name>
</gene>
<dbReference type="Pfam" id="PF12661">
    <property type="entry name" value="hEGF"/>
    <property type="match status" value="2"/>
</dbReference>
<feature type="disulfide bond" evidence="5">
    <location>
        <begin position="548"/>
        <end position="558"/>
    </location>
</feature>